<reference evidence="11 12" key="1">
    <citation type="submission" date="2018-10" db="EMBL/GenBank/DDBJ databases">
        <authorList>
            <consortium name="Pathogen Informatics"/>
        </authorList>
    </citation>
    <scope>NUCLEOTIDE SEQUENCE [LARGE SCALE GENOMIC DNA]</scope>
</reference>
<dbReference type="GO" id="GO:0045259">
    <property type="term" value="C:proton-transporting ATP synthase complex"/>
    <property type="evidence" value="ECO:0007669"/>
    <property type="project" value="UniProtKB-KW"/>
</dbReference>
<evidence type="ECO:0000313" key="12">
    <source>
        <dbReference type="Proteomes" id="UP000267029"/>
    </source>
</evidence>
<evidence type="ECO:0000256" key="7">
    <source>
        <dbReference type="ARBA" id="ARBA00023065"/>
    </source>
</evidence>
<evidence type="ECO:0000256" key="10">
    <source>
        <dbReference type="PIRNR" id="PIRNR005514"/>
    </source>
</evidence>
<protein>
    <recommendedName>
        <fullName evidence="10">ATP synthase subunit d, mitochondrial</fullName>
    </recommendedName>
</protein>
<proteinExistence type="inferred from homology"/>
<evidence type="ECO:0000313" key="11">
    <source>
        <dbReference type="EMBL" id="VDD74384.1"/>
    </source>
</evidence>
<dbReference type="STRING" id="53468.A0A0R3U1W1"/>
<evidence type="ECO:0000256" key="1">
    <source>
        <dbReference type="ARBA" id="ARBA00004273"/>
    </source>
</evidence>
<keyword evidence="6 10" id="KW-0999">Mitochondrion inner membrane</keyword>
<dbReference type="Gene3D" id="6.10.280.70">
    <property type="match status" value="1"/>
</dbReference>
<dbReference type="WBParaSite" id="MCU_002701-RA">
    <property type="protein sequence ID" value="MCU_002701-RA"/>
    <property type="gene ID" value="MCU_002701"/>
</dbReference>
<evidence type="ECO:0000256" key="3">
    <source>
        <dbReference type="ARBA" id="ARBA00022448"/>
    </source>
</evidence>
<keyword evidence="4" id="KW-0138">CF(0)</keyword>
<evidence type="ECO:0000313" key="13">
    <source>
        <dbReference type="WBParaSite" id="MCU_002701-RA"/>
    </source>
</evidence>
<dbReference type="InterPro" id="IPR008689">
    <property type="entry name" value="ATP_synth_F0_dsu_mt"/>
</dbReference>
<evidence type="ECO:0000256" key="6">
    <source>
        <dbReference type="ARBA" id="ARBA00022792"/>
    </source>
</evidence>
<comment type="similarity">
    <text evidence="2 10">Belongs to the ATPase d subunit family.</text>
</comment>
<dbReference type="PANTHER" id="PTHR12700">
    <property type="entry name" value="ATP SYNTHASE SUBUNIT D, MITOCHONDRIAL"/>
    <property type="match status" value="1"/>
</dbReference>
<comment type="function">
    <text evidence="10">Mitochondrial membrane ATP synthase (F(1)F(0) ATP synthase or Complex V) produces ATP from ADP in the presence of a proton gradient across the membrane which is generated by electron transport complexes of the respiratory chain. F-type ATPases consist of two structural domains, F(1) - containing the extramembraneous catalytic core, and F(0) - containing the membrane proton channel, linked together by a central stalk and a peripheral stalk. During catalysis, ATP synthesis in the catalytic domain of F(1) is coupled via a rotary mechanism of the central stalk subunits to proton translocation.</text>
</comment>
<dbReference type="GO" id="GO:0015078">
    <property type="term" value="F:proton transmembrane transporter activity"/>
    <property type="evidence" value="ECO:0007669"/>
    <property type="project" value="InterPro"/>
</dbReference>
<organism evidence="13">
    <name type="scientific">Mesocestoides corti</name>
    <name type="common">Flatworm</name>
    <dbReference type="NCBI Taxonomy" id="53468"/>
    <lineage>
        <taxon>Eukaryota</taxon>
        <taxon>Metazoa</taxon>
        <taxon>Spiralia</taxon>
        <taxon>Lophotrochozoa</taxon>
        <taxon>Platyhelminthes</taxon>
        <taxon>Cestoda</taxon>
        <taxon>Eucestoda</taxon>
        <taxon>Cyclophyllidea</taxon>
        <taxon>Mesocestoididae</taxon>
        <taxon>Mesocestoides</taxon>
    </lineage>
</organism>
<evidence type="ECO:0000256" key="2">
    <source>
        <dbReference type="ARBA" id="ARBA00006842"/>
    </source>
</evidence>
<dbReference type="AlphaFoldDB" id="A0A0R3U1W1"/>
<keyword evidence="5 10" id="KW-0375">Hydrogen ion transport</keyword>
<dbReference type="InterPro" id="IPR036228">
    <property type="entry name" value="ATP_synth_F0_dsu_sf_mt"/>
</dbReference>
<keyword evidence="3 10" id="KW-0813">Transport</keyword>
<reference evidence="13" key="2">
    <citation type="submission" date="2019-11" db="UniProtKB">
        <authorList>
            <consortium name="WormBaseParasite"/>
        </authorList>
    </citation>
    <scope>IDENTIFICATION</scope>
</reference>
<sequence length="176" mass="20101">MSSGRIARSSTNWAHLHRHCPKHQLEQFRDLKTKTDGLVSRISCLPEKLPEINWDHYQKVVPVPGLVDKFKKEYMSLQVPAPTDSKNLGKMVDAQATKMTSMAKKHIAYCESMKVDANKMKKALEKLPPFDEMIPEIVMAYFPNTNMDPFFTGEVPKLATQTVLQNTAPKVHWDFS</sequence>
<evidence type="ECO:0000256" key="5">
    <source>
        <dbReference type="ARBA" id="ARBA00022781"/>
    </source>
</evidence>
<dbReference type="GO" id="GO:0015986">
    <property type="term" value="P:proton motive force-driven ATP synthesis"/>
    <property type="evidence" value="ECO:0007669"/>
    <property type="project" value="UniProtKB-UniRule"/>
</dbReference>
<dbReference type="Proteomes" id="UP000267029">
    <property type="component" value="Unassembled WGS sequence"/>
</dbReference>
<dbReference type="GO" id="GO:0005743">
    <property type="term" value="C:mitochondrial inner membrane"/>
    <property type="evidence" value="ECO:0007669"/>
    <property type="project" value="UniProtKB-SubCell"/>
</dbReference>
<keyword evidence="12" id="KW-1185">Reference proteome</keyword>
<dbReference type="PIRSF" id="PIRSF005514">
    <property type="entry name" value="ATPase_F0_D_mt"/>
    <property type="match status" value="1"/>
</dbReference>
<dbReference type="Pfam" id="PF05873">
    <property type="entry name" value="Mt_ATP-synt_D"/>
    <property type="match status" value="1"/>
</dbReference>
<gene>
    <name evidence="11" type="ORF">MCOS_LOCUS387</name>
</gene>
<keyword evidence="7 10" id="KW-0406">Ion transport</keyword>
<keyword evidence="9 10" id="KW-0472">Membrane</keyword>
<dbReference type="SUPFAM" id="SSF161065">
    <property type="entry name" value="ATP synthase D chain-like"/>
    <property type="match status" value="1"/>
</dbReference>
<dbReference type="OrthoDB" id="35799at2759"/>
<dbReference type="EMBL" id="UXSR01000032">
    <property type="protein sequence ID" value="VDD74384.1"/>
    <property type="molecule type" value="Genomic_DNA"/>
</dbReference>
<evidence type="ECO:0000256" key="8">
    <source>
        <dbReference type="ARBA" id="ARBA00023128"/>
    </source>
</evidence>
<evidence type="ECO:0000256" key="4">
    <source>
        <dbReference type="ARBA" id="ARBA00022547"/>
    </source>
</evidence>
<accession>A0A0R3U1W1</accession>
<keyword evidence="8 10" id="KW-0496">Mitochondrion</keyword>
<evidence type="ECO:0000256" key="9">
    <source>
        <dbReference type="ARBA" id="ARBA00023136"/>
    </source>
</evidence>
<comment type="subcellular location">
    <subcellularLocation>
        <location evidence="1 10">Mitochondrion inner membrane</location>
    </subcellularLocation>
</comment>
<name>A0A0R3U1W1_MESCO</name>